<dbReference type="EMBL" id="JAUYVL010000028">
    <property type="protein sequence ID" value="MDP2503911.1"/>
    <property type="molecule type" value="Genomic_DNA"/>
</dbReference>
<feature type="transmembrane region" description="Helical" evidence="9">
    <location>
        <begin position="12"/>
        <end position="34"/>
    </location>
</feature>
<name>A0AB35N5A8_VIBSP</name>
<dbReference type="PRINTS" id="PR00344">
    <property type="entry name" value="BCTRLSENSOR"/>
</dbReference>
<comment type="caution">
    <text evidence="12">The sequence shown here is derived from an EMBL/GenBank/DDBJ whole genome shotgun (WGS) entry which is preliminary data.</text>
</comment>
<keyword evidence="5" id="KW-0418">Kinase</keyword>
<feature type="domain" description="Histidine kinase" evidence="10">
    <location>
        <begin position="307"/>
        <end position="527"/>
    </location>
</feature>
<evidence type="ECO:0000256" key="6">
    <source>
        <dbReference type="ARBA" id="ARBA00022801"/>
    </source>
</evidence>
<evidence type="ECO:0000256" key="1">
    <source>
        <dbReference type="ARBA" id="ARBA00000085"/>
    </source>
</evidence>
<dbReference type="InterPro" id="IPR011006">
    <property type="entry name" value="CheY-like_superfamily"/>
</dbReference>
<dbReference type="Pfam" id="PF00512">
    <property type="entry name" value="HisKA"/>
    <property type="match status" value="1"/>
</dbReference>
<dbReference type="Pfam" id="PF00072">
    <property type="entry name" value="Response_reg"/>
    <property type="match status" value="1"/>
</dbReference>
<dbReference type="SUPFAM" id="SSF52172">
    <property type="entry name" value="CheY-like"/>
    <property type="match status" value="1"/>
</dbReference>
<evidence type="ECO:0000256" key="9">
    <source>
        <dbReference type="SAM" id="Phobius"/>
    </source>
</evidence>
<dbReference type="InterPro" id="IPR036890">
    <property type="entry name" value="HATPase_C_sf"/>
</dbReference>
<dbReference type="Proteomes" id="UP001569200">
    <property type="component" value="Unassembled WGS sequence"/>
</dbReference>
<accession>A0AB35N5A8</accession>
<keyword evidence="9" id="KW-1133">Transmembrane helix</keyword>
<dbReference type="GO" id="GO:0005524">
    <property type="term" value="F:ATP binding"/>
    <property type="evidence" value="ECO:0007669"/>
    <property type="project" value="UniProtKB-KW"/>
</dbReference>
<reference evidence="12" key="1">
    <citation type="submission" date="2023-07" db="EMBL/GenBank/DDBJ databases">
        <title>Genome content predicts the carbon catabolic preferences of heterotrophic bacteria.</title>
        <authorList>
            <person name="Gralka M."/>
        </authorList>
    </citation>
    <scope>NUCLEOTIDE SEQUENCE</scope>
    <source>
        <strain evidence="12">6E02</strain>
    </source>
</reference>
<evidence type="ECO:0000313" key="14">
    <source>
        <dbReference type="Proteomes" id="UP001177935"/>
    </source>
</evidence>
<evidence type="ECO:0000313" key="15">
    <source>
        <dbReference type="Proteomes" id="UP001569200"/>
    </source>
</evidence>
<dbReference type="GO" id="GO:0000155">
    <property type="term" value="F:phosphorelay sensor kinase activity"/>
    <property type="evidence" value="ECO:0007669"/>
    <property type="project" value="InterPro"/>
</dbReference>
<dbReference type="SUPFAM" id="SSF55874">
    <property type="entry name" value="ATPase domain of HSP90 chaperone/DNA topoisomerase II/histidine kinase"/>
    <property type="match status" value="1"/>
</dbReference>
<keyword evidence="4" id="KW-0808">Transferase</keyword>
<dbReference type="InterPro" id="IPR005467">
    <property type="entry name" value="His_kinase_dom"/>
</dbReference>
<feature type="modified residue" description="4-aspartylphosphate" evidence="8">
    <location>
        <position position="597"/>
    </location>
</feature>
<dbReference type="PANTHER" id="PTHR43047:SF78">
    <property type="entry name" value="SENSORY_REGULATORY PROTEIN RPFC"/>
    <property type="match status" value="1"/>
</dbReference>
<evidence type="ECO:0000313" key="12">
    <source>
        <dbReference type="EMBL" id="MDP2503911.1"/>
    </source>
</evidence>
<dbReference type="AlphaFoldDB" id="A0AB35N5A8"/>
<dbReference type="SMART" id="SM00448">
    <property type="entry name" value="REC"/>
    <property type="match status" value="1"/>
</dbReference>
<evidence type="ECO:0000256" key="3">
    <source>
        <dbReference type="ARBA" id="ARBA00022553"/>
    </source>
</evidence>
<dbReference type="Pfam" id="PF02518">
    <property type="entry name" value="HATPase_c"/>
    <property type="match status" value="1"/>
</dbReference>
<gene>
    <name evidence="13" type="ORF">ACED33_22715</name>
    <name evidence="12" type="ORF">Q8W42_24810</name>
</gene>
<comment type="catalytic activity">
    <reaction evidence="1">
        <text>ATP + protein L-histidine = ADP + protein N-phospho-L-histidine.</text>
        <dbReference type="EC" id="2.7.13.3"/>
    </reaction>
</comment>
<evidence type="ECO:0000256" key="8">
    <source>
        <dbReference type="PROSITE-ProRule" id="PRU00169"/>
    </source>
</evidence>
<dbReference type="InterPro" id="IPR003661">
    <property type="entry name" value="HisK_dim/P_dom"/>
</dbReference>
<feature type="transmembrane region" description="Helical" evidence="9">
    <location>
        <begin position="246"/>
        <end position="267"/>
    </location>
</feature>
<keyword evidence="7" id="KW-0902">Two-component regulatory system</keyword>
<dbReference type="InterPro" id="IPR003594">
    <property type="entry name" value="HATPase_dom"/>
</dbReference>
<dbReference type="SMART" id="SM00388">
    <property type="entry name" value="HisKA"/>
    <property type="match status" value="1"/>
</dbReference>
<dbReference type="EC" id="2.7.13.3" evidence="2"/>
<dbReference type="RefSeq" id="WP_102535133.1">
    <property type="nucleotide sequence ID" value="NZ_CAWNTE010000117.1"/>
</dbReference>
<organism evidence="12 14">
    <name type="scientific">Vibrio splendidus</name>
    <dbReference type="NCBI Taxonomy" id="29497"/>
    <lineage>
        <taxon>Bacteria</taxon>
        <taxon>Pseudomonadati</taxon>
        <taxon>Pseudomonadota</taxon>
        <taxon>Gammaproteobacteria</taxon>
        <taxon>Vibrionales</taxon>
        <taxon>Vibrionaceae</taxon>
        <taxon>Vibrio</taxon>
    </lineage>
</organism>
<evidence type="ECO:0000259" key="10">
    <source>
        <dbReference type="PROSITE" id="PS50109"/>
    </source>
</evidence>
<dbReference type="Gene3D" id="3.30.565.10">
    <property type="entry name" value="Histidine kinase-like ATPase, C-terminal domain"/>
    <property type="match status" value="1"/>
</dbReference>
<dbReference type="CDD" id="cd17546">
    <property type="entry name" value="REC_hyHK_CKI1_RcsC-like"/>
    <property type="match status" value="1"/>
</dbReference>
<evidence type="ECO:0000256" key="5">
    <source>
        <dbReference type="ARBA" id="ARBA00022777"/>
    </source>
</evidence>
<dbReference type="CDD" id="cd00082">
    <property type="entry name" value="HisKA"/>
    <property type="match status" value="1"/>
</dbReference>
<dbReference type="SMART" id="SM00387">
    <property type="entry name" value="HATPase_c"/>
    <property type="match status" value="1"/>
</dbReference>
<sequence>MIYKARPKLSGIQLYGVFLFISMVVFALITYGLLEQQAQQSIRNLEKINTSIKLSTAESYISQSLNNTENLAMKIASHQVVISTALGGGATPQEISDRLAIVKPVTGKHYIVILDILGDPIYQELTLPDELFAQLHTKIEQGDLSSVFRVFTFQDDSNNLMVALPILYNGFLEGLLVYVKPFDIDAFLSPLRFSEQYQVSLIQSDNSWGMPPPIDWTQHTTYLPRYDLDLVYSINPAIYQNNRNQFIRSLIVALSIAGALTYILVYFTGKKLLISPYQSLEKSERRLKKVAIEAQTASVAKSQFIASISHELRTPMNGVLGAAQLLTQCKNKDERHELEQTLLSSGHHMISILNDILDFSKIEVGKLTLNLSEFKLADLHNKIENSYRPLCLDKGITFEGTAYSETSIHLVADETRLAQIALNLLNNAWKFTQKGEIHFSTRLTQMNNNDYLEIKVSDTGIGIPAEKQATIFDPFTQGDGKTTRKFGGTGLGLTIISKLVDTMHGTLNLESKVGVGTRFIICVPVKVVSQPREQINEPMKLFNGEGLKALIVEDNRVNSIILSKFLKKRGFKCDIALDGQKGFEQASRTFYDVIMMDNHMPIMDGTEATKRIKALSSPYSDSIVIACTADAFEENLTKMREVGCAEIITKPVNEGVLDSVFNQYLSNQAVEKANSP</sequence>
<dbReference type="EMBL" id="JBGOOW010000045">
    <property type="protein sequence ID" value="MEZ8183498.1"/>
    <property type="molecule type" value="Genomic_DNA"/>
</dbReference>
<keyword evidence="3 8" id="KW-0597">Phosphoprotein</keyword>
<proteinExistence type="predicted"/>
<dbReference type="PROSITE" id="PS50109">
    <property type="entry name" value="HIS_KIN"/>
    <property type="match status" value="1"/>
</dbReference>
<keyword evidence="15" id="KW-1185">Reference proteome</keyword>
<dbReference type="FunFam" id="3.30.565.10:FF:000010">
    <property type="entry name" value="Sensor histidine kinase RcsC"/>
    <property type="match status" value="1"/>
</dbReference>
<protein>
    <recommendedName>
        <fullName evidence="2">histidine kinase</fullName>
        <ecNumber evidence="2">2.7.13.3</ecNumber>
    </recommendedName>
</protein>
<dbReference type="InterPro" id="IPR001789">
    <property type="entry name" value="Sig_transdc_resp-reg_receiver"/>
</dbReference>
<keyword evidence="9" id="KW-0812">Transmembrane</keyword>
<keyword evidence="12" id="KW-0547">Nucleotide-binding</keyword>
<evidence type="ECO:0000256" key="2">
    <source>
        <dbReference type="ARBA" id="ARBA00012438"/>
    </source>
</evidence>
<dbReference type="InterPro" id="IPR036097">
    <property type="entry name" value="HisK_dim/P_sf"/>
</dbReference>
<keyword evidence="6" id="KW-0378">Hydrolase</keyword>
<dbReference type="CDD" id="cd16922">
    <property type="entry name" value="HATPase_EvgS-ArcB-TorS-like"/>
    <property type="match status" value="1"/>
</dbReference>
<feature type="domain" description="Response regulatory" evidence="11">
    <location>
        <begin position="548"/>
        <end position="665"/>
    </location>
</feature>
<dbReference type="PANTHER" id="PTHR43047">
    <property type="entry name" value="TWO-COMPONENT HISTIDINE PROTEIN KINASE"/>
    <property type="match status" value="1"/>
</dbReference>
<dbReference type="InterPro" id="IPR004358">
    <property type="entry name" value="Sig_transdc_His_kin-like_C"/>
</dbReference>
<keyword evidence="9" id="KW-0472">Membrane</keyword>
<evidence type="ECO:0000313" key="13">
    <source>
        <dbReference type="EMBL" id="MEZ8183498.1"/>
    </source>
</evidence>
<evidence type="ECO:0000256" key="4">
    <source>
        <dbReference type="ARBA" id="ARBA00022679"/>
    </source>
</evidence>
<evidence type="ECO:0000256" key="7">
    <source>
        <dbReference type="ARBA" id="ARBA00023012"/>
    </source>
</evidence>
<dbReference type="Gene3D" id="1.10.287.130">
    <property type="match status" value="1"/>
</dbReference>
<dbReference type="PROSITE" id="PS50110">
    <property type="entry name" value="RESPONSE_REGULATORY"/>
    <property type="match status" value="1"/>
</dbReference>
<dbReference type="SUPFAM" id="SSF47384">
    <property type="entry name" value="Homodimeric domain of signal transducing histidine kinase"/>
    <property type="match status" value="1"/>
</dbReference>
<evidence type="ECO:0000259" key="11">
    <source>
        <dbReference type="PROSITE" id="PS50110"/>
    </source>
</evidence>
<dbReference type="GO" id="GO:0016787">
    <property type="term" value="F:hydrolase activity"/>
    <property type="evidence" value="ECO:0007669"/>
    <property type="project" value="UniProtKB-KW"/>
</dbReference>
<keyword evidence="12" id="KW-0067">ATP-binding</keyword>
<dbReference type="Proteomes" id="UP001177935">
    <property type="component" value="Unassembled WGS sequence"/>
</dbReference>
<dbReference type="Gene3D" id="3.40.50.2300">
    <property type="match status" value="1"/>
</dbReference>
<reference evidence="13 15" key="2">
    <citation type="submission" date="2024-06" db="EMBL/GenBank/DDBJ databases">
        <authorList>
            <person name="Steensen K."/>
            <person name="Seneca J."/>
            <person name="Bartlau N."/>
            <person name="Yu A.X."/>
            <person name="Polz M.F."/>
        </authorList>
    </citation>
    <scope>NUCLEOTIDE SEQUENCE [LARGE SCALE GENOMIC DNA]</scope>
    <source>
        <strain evidence="13 15">1F145</strain>
    </source>
</reference>